<gene>
    <name evidence="3" type="ORF">POCULU_LOCUS9052</name>
</gene>
<evidence type="ECO:0000256" key="1">
    <source>
        <dbReference type="SAM" id="MobiDB-lite"/>
    </source>
</evidence>
<feature type="region of interest" description="Disordered" evidence="1">
    <location>
        <begin position="34"/>
        <end position="55"/>
    </location>
</feature>
<comment type="caution">
    <text evidence="3">The sequence shown here is derived from an EMBL/GenBank/DDBJ whole genome shotgun (WGS) entry which is preliminary data.</text>
</comment>
<keyword evidence="2" id="KW-0732">Signal</keyword>
<organism evidence="3 4">
    <name type="scientific">Paraglomus occultum</name>
    <dbReference type="NCBI Taxonomy" id="144539"/>
    <lineage>
        <taxon>Eukaryota</taxon>
        <taxon>Fungi</taxon>
        <taxon>Fungi incertae sedis</taxon>
        <taxon>Mucoromycota</taxon>
        <taxon>Glomeromycotina</taxon>
        <taxon>Glomeromycetes</taxon>
        <taxon>Paraglomerales</taxon>
        <taxon>Paraglomeraceae</taxon>
        <taxon>Paraglomus</taxon>
    </lineage>
</organism>
<feature type="signal peptide" evidence="2">
    <location>
        <begin position="1"/>
        <end position="35"/>
    </location>
</feature>
<keyword evidence="4" id="KW-1185">Reference proteome</keyword>
<dbReference type="Proteomes" id="UP000789572">
    <property type="component" value="Unassembled WGS sequence"/>
</dbReference>
<name>A0A9N9DD76_9GLOM</name>
<evidence type="ECO:0000256" key="2">
    <source>
        <dbReference type="SAM" id="SignalP"/>
    </source>
</evidence>
<sequence length="123" mass="13888">ALVLLPVITFTSFPWLPNVFLLILQLLSIFSNTSASNDTSGDTPSNSTSTSEIPPCFKGLEEEWAELNKDGQEEYITPLEHLANYLRKTRLQVDYFGDIDDEEEPCMSNDEEESCMSNDEEES</sequence>
<reference evidence="3" key="1">
    <citation type="submission" date="2021-06" db="EMBL/GenBank/DDBJ databases">
        <authorList>
            <person name="Kallberg Y."/>
            <person name="Tangrot J."/>
            <person name="Rosling A."/>
        </authorList>
    </citation>
    <scope>NUCLEOTIDE SEQUENCE</scope>
    <source>
        <strain evidence="3">IA702</strain>
    </source>
</reference>
<protein>
    <submittedName>
        <fullName evidence="3">11122_t:CDS:1</fullName>
    </submittedName>
</protein>
<dbReference type="OrthoDB" id="2422304at2759"/>
<dbReference type="AlphaFoldDB" id="A0A9N9DD76"/>
<accession>A0A9N9DD76</accession>
<feature type="region of interest" description="Disordered" evidence="1">
    <location>
        <begin position="100"/>
        <end position="123"/>
    </location>
</feature>
<dbReference type="EMBL" id="CAJVPJ010003055">
    <property type="protein sequence ID" value="CAG8634027.1"/>
    <property type="molecule type" value="Genomic_DNA"/>
</dbReference>
<proteinExistence type="predicted"/>
<feature type="chain" id="PRO_5040386619" evidence="2">
    <location>
        <begin position="36"/>
        <end position="123"/>
    </location>
</feature>
<feature type="non-terminal residue" evidence="3">
    <location>
        <position position="1"/>
    </location>
</feature>
<feature type="non-terminal residue" evidence="3">
    <location>
        <position position="123"/>
    </location>
</feature>
<evidence type="ECO:0000313" key="3">
    <source>
        <dbReference type="EMBL" id="CAG8634027.1"/>
    </source>
</evidence>
<evidence type="ECO:0000313" key="4">
    <source>
        <dbReference type="Proteomes" id="UP000789572"/>
    </source>
</evidence>
<feature type="compositionally biased region" description="Polar residues" evidence="1">
    <location>
        <begin position="34"/>
        <end position="52"/>
    </location>
</feature>